<name>A0A8J3M7M3_9RHOB</name>
<dbReference type="Proteomes" id="UP000626220">
    <property type="component" value="Unassembled WGS sequence"/>
</dbReference>
<dbReference type="EMBL" id="BNCJ01000003">
    <property type="protein sequence ID" value="GHF46999.1"/>
    <property type="molecule type" value="Genomic_DNA"/>
</dbReference>
<sequence length="105" mass="10598">MGANLSNGGQLPLQRPKRRADPVHNWTSGWAICPGLDSLRGLGQGAVSICPVLHNLAGPWSGGGPLGAVRRPAQKGADGGSGAMVVDSAADFEAFCLILLSGIPG</sequence>
<proteinExistence type="predicted"/>
<protein>
    <submittedName>
        <fullName evidence="2">Uncharacterized protein</fullName>
    </submittedName>
</protein>
<reference evidence="2" key="1">
    <citation type="journal article" date="2014" name="Int. J. Syst. Evol. Microbiol.">
        <title>Complete genome sequence of Corynebacterium casei LMG S-19264T (=DSM 44701T), isolated from a smear-ripened cheese.</title>
        <authorList>
            <consortium name="US DOE Joint Genome Institute (JGI-PGF)"/>
            <person name="Walter F."/>
            <person name="Albersmeier A."/>
            <person name="Kalinowski J."/>
            <person name="Ruckert C."/>
        </authorList>
    </citation>
    <scope>NUCLEOTIDE SEQUENCE</scope>
    <source>
        <strain evidence="2">KCTC 42650</strain>
    </source>
</reference>
<evidence type="ECO:0000313" key="2">
    <source>
        <dbReference type="EMBL" id="GHF46999.1"/>
    </source>
</evidence>
<evidence type="ECO:0000313" key="3">
    <source>
        <dbReference type="Proteomes" id="UP000626220"/>
    </source>
</evidence>
<gene>
    <name evidence="2" type="ORF">GCM10017056_18380</name>
</gene>
<organism evidence="2 3">
    <name type="scientific">Seohaeicola zhoushanensis</name>
    <dbReference type="NCBI Taxonomy" id="1569283"/>
    <lineage>
        <taxon>Bacteria</taxon>
        <taxon>Pseudomonadati</taxon>
        <taxon>Pseudomonadota</taxon>
        <taxon>Alphaproteobacteria</taxon>
        <taxon>Rhodobacterales</taxon>
        <taxon>Roseobacteraceae</taxon>
        <taxon>Seohaeicola</taxon>
    </lineage>
</organism>
<comment type="caution">
    <text evidence="2">The sequence shown here is derived from an EMBL/GenBank/DDBJ whole genome shotgun (WGS) entry which is preliminary data.</text>
</comment>
<dbReference type="AlphaFoldDB" id="A0A8J3M7M3"/>
<reference evidence="2" key="2">
    <citation type="submission" date="2020-09" db="EMBL/GenBank/DDBJ databases">
        <authorList>
            <person name="Sun Q."/>
            <person name="Kim S."/>
        </authorList>
    </citation>
    <scope>NUCLEOTIDE SEQUENCE</scope>
    <source>
        <strain evidence="2">KCTC 42650</strain>
    </source>
</reference>
<keyword evidence="3" id="KW-1185">Reference proteome</keyword>
<evidence type="ECO:0000256" key="1">
    <source>
        <dbReference type="SAM" id="MobiDB-lite"/>
    </source>
</evidence>
<feature type="region of interest" description="Disordered" evidence="1">
    <location>
        <begin position="1"/>
        <end position="21"/>
    </location>
</feature>
<accession>A0A8J3M7M3</accession>